<gene>
    <name evidence="1" type="ORF">EJ08DRAFT_608329</name>
</gene>
<reference evidence="1" key="1">
    <citation type="journal article" date="2020" name="Stud. Mycol.">
        <title>101 Dothideomycetes genomes: a test case for predicting lifestyles and emergence of pathogens.</title>
        <authorList>
            <person name="Haridas S."/>
            <person name="Albert R."/>
            <person name="Binder M."/>
            <person name="Bloem J."/>
            <person name="Labutti K."/>
            <person name="Salamov A."/>
            <person name="Andreopoulos B."/>
            <person name="Baker S."/>
            <person name="Barry K."/>
            <person name="Bills G."/>
            <person name="Bluhm B."/>
            <person name="Cannon C."/>
            <person name="Castanera R."/>
            <person name="Culley D."/>
            <person name="Daum C."/>
            <person name="Ezra D."/>
            <person name="Gonzalez J."/>
            <person name="Henrissat B."/>
            <person name="Kuo A."/>
            <person name="Liang C."/>
            <person name="Lipzen A."/>
            <person name="Lutzoni F."/>
            <person name="Magnuson J."/>
            <person name="Mondo S."/>
            <person name="Nolan M."/>
            <person name="Ohm R."/>
            <person name="Pangilinan J."/>
            <person name="Park H.-J."/>
            <person name="Ramirez L."/>
            <person name="Alfaro M."/>
            <person name="Sun H."/>
            <person name="Tritt A."/>
            <person name="Yoshinaga Y."/>
            <person name="Zwiers L.-H."/>
            <person name="Turgeon B."/>
            <person name="Goodwin S."/>
            <person name="Spatafora J."/>
            <person name="Crous P."/>
            <person name="Grigoriev I."/>
        </authorList>
    </citation>
    <scope>NUCLEOTIDE SEQUENCE</scope>
    <source>
        <strain evidence="1">CBS 130266</strain>
    </source>
</reference>
<comment type="caution">
    <text evidence="1">The sequence shown here is derived from an EMBL/GenBank/DDBJ whole genome shotgun (WGS) entry which is preliminary data.</text>
</comment>
<dbReference type="AlphaFoldDB" id="A0A9P4NVD4"/>
<proteinExistence type="predicted"/>
<keyword evidence="2" id="KW-1185">Reference proteome</keyword>
<evidence type="ECO:0000313" key="2">
    <source>
        <dbReference type="Proteomes" id="UP000800235"/>
    </source>
</evidence>
<accession>A0A9P4NVD4</accession>
<organism evidence="1 2">
    <name type="scientific">Tothia fuscella</name>
    <dbReference type="NCBI Taxonomy" id="1048955"/>
    <lineage>
        <taxon>Eukaryota</taxon>
        <taxon>Fungi</taxon>
        <taxon>Dikarya</taxon>
        <taxon>Ascomycota</taxon>
        <taxon>Pezizomycotina</taxon>
        <taxon>Dothideomycetes</taxon>
        <taxon>Pleosporomycetidae</taxon>
        <taxon>Venturiales</taxon>
        <taxon>Cylindrosympodiaceae</taxon>
        <taxon>Tothia</taxon>
    </lineage>
</organism>
<evidence type="ECO:0000313" key="1">
    <source>
        <dbReference type="EMBL" id="KAF2432999.1"/>
    </source>
</evidence>
<name>A0A9P4NVD4_9PEZI</name>
<sequence>LQAKHYLGPSKSHRECSGAWRWSCTRDHNWRPSEKPIQRTVPTWPIVVRW</sequence>
<protein>
    <submittedName>
        <fullName evidence="1">Uncharacterized protein</fullName>
    </submittedName>
</protein>
<dbReference type="Proteomes" id="UP000800235">
    <property type="component" value="Unassembled WGS sequence"/>
</dbReference>
<feature type="non-terminal residue" evidence="1">
    <location>
        <position position="1"/>
    </location>
</feature>
<dbReference type="EMBL" id="MU007023">
    <property type="protein sequence ID" value="KAF2432999.1"/>
    <property type="molecule type" value="Genomic_DNA"/>
</dbReference>